<dbReference type="AlphaFoldDB" id="A0A4Z2FY21"/>
<gene>
    <name evidence="1" type="ORF">EYF80_044028</name>
</gene>
<protein>
    <submittedName>
        <fullName evidence="1">Uncharacterized protein</fullName>
    </submittedName>
</protein>
<organism evidence="1 2">
    <name type="scientific">Liparis tanakae</name>
    <name type="common">Tanaka's snailfish</name>
    <dbReference type="NCBI Taxonomy" id="230148"/>
    <lineage>
        <taxon>Eukaryota</taxon>
        <taxon>Metazoa</taxon>
        <taxon>Chordata</taxon>
        <taxon>Craniata</taxon>
        <taxon>Vertebrata</taxon>
        <taxon>Euteleostomi</taxon>
        <taxon>Actinopterygii</taxon>
        <taxon>Neopterygii</taxon>
        <taxon>Teleostei</taxon>
        <taxon>Neoteleostei</taxon>
        <taxon>Acanthomorphata</taxon>
        <taxon>Eupercaria</taxon>
        <taxon>Perciformes</taxon>
        <taxon>Cottioidei</taxon>
        <taxon>Cottales</taxon>
        <taxon>Liparidae</taxon>
        <taxon>Liparis</taxon>
    </lineage>
</organism>
<keyword evidence="2" id="KW-1185">Reference proteome</keyword>
<dbReference type="EMBL" id="SRLO01000825">
    <property type="protein sequence ID" value="TNN45785.1"/>
    <property type="molecule type" value="Genomic_DNA"/>
</dbReference>
<comment type="caution">
    <text evidence="1">The sequence shown here is derived from an EMBL/GenBank/DDBJ whole genome shotgun (WGS) entry which is preliminary data.</text>
</comment>
<accession>A0A4Z2FY21</accession>
<sequence length="82" mass="9020">MIGPHMVAREALSFTTLSQVARALQIFRVAPALRGPQLHVMLLSGGLMVLLCLNRRGDGRARTRAPLCLDRSRLEGKSKLEP</sequence>
<evidence type="ECO:0000313" key="1">
    <source>
        <dbReference type="EMBL" id="TNN45785.1"/>
    </source>
</evidence>
<evidence type="ECO:0000313" key="2">
    <source>
        <dbReference type="Proteomes" id="UP000314294"/>
    </source>
</evidence>
<proteinExistence type="predicted"/>
<dbReference type="Proteomes" id="UP000314294">
    <property type="component" value="Unassembled WGS sequence"/>
</dbReference>
<reference evidence="1 2" key="1">
    <citation type="submission" date="2019-03" db="EMBL/GenBank/DDBJ databases">
        <title>First draft genome of Liparis tanakae, snailfish: a comprehensive survey of snailfish specific genes.</title>
        <authorList>
            <person name="Kim W."/>
            <person name="Song I."/>
            <person name="Jeong J.-H."/>
            <person name="Kim D."/>
            <person name="Kim S."/>
            <person name="Ryu S."/>
            <person name="Song J.Y."/>
            <person name="Lee S.K."/>
        </authorList>
    </citation>
    <scope>NUCLEOTIDE SEQUENCE [LARGE SCALE GENOMIC DNA]</scope>
    <source>
        <tissue evidence="1">Muscle</tissue>
    </source>
</reference>
<name>A0A4Z2FY21_9TELE</name>